<name>A0A1T5J3D3_9FIRM</name>
<feature type="domain" description="Glycosyl hydrolase family 4 C-terminal" evidence="13">
    <location>
        <begin position="197"/>
        <end position="417"/>
    </location>
</feature>
<keyword evidence="4 12" id="KW-0378">Hydrolase</keyword>
<dbReference type="PANTHER" id="PTHR32092:SF14">
    <property type="entry name" value="MALTOSE-6'-PHOSPHATE GLUCOSIDASE"/>
    <property type="match status" value="1"/>
</dbReference>
<feature type="active site" description="Proton donor" evidence="8">
    <location>
        <position position="173"/>
    </location>
</feature>
<keyword evidence="6 10" id="KW-0464">Manganese</keyword>
<dbReference type="AlphaFoldDB" id="A0A1T5J3D3"/>
<keyword evidence="7 12" id="KW-0326">Glycosidase</keyword>
<dbReference type="PANTHER" id="PTHR32092">
    <property type="entry name" value="6-PHOSPHO-BETA-GLUCOSIDASE-RELATED"/>
    <property type="match status" value="1"/>
</dbReference>
<evidence type="ECO:0000256" key="10">
    <source>
        <dbReference type="PIRSR" id="PIRSR601088-3"/>
    </source>
</evidence>
<feature type="binding site" evidence="10">
    <location>
        <position position="172"/>
    </location>
    <ligand>
        <name>Mn(2+)</name>
        <dbReference type="ChEBI" id="CHEBI:29035"/>
    </ligand>
</feature>
<dbReference type="Pfam" id="PF02056">
    <property type="entry name" value="Glyco_hydro_4"/>
    <property type="match status" value="1"/>
</dbReference>
<evidence type="ECO:0000313" key="14">
    <source>
        <dbReference type="EMBL" id="SKC45959.1"/>
    </source>
</evidence>
<protein>
    <submittedName>
        <fullName evidence="14">Maltose-6'-phosphate glucosidase</fullName>
    </submittedName>
</protein>
<keyword evidence="3 10" id="KW-0479">Metal-binding</keyword>
<dbReference type="Gene3D" id="3.40.50.720">
    <property type="entry name" value="NAD(P)-binding Rossmann-like Domain"/>
    <property type="match status" value="1"/>
</dbReference>
<dbReference type="PRINTS" id="PR00732">
    <property type="entry name" value="GLHYDRLASE4"/>
</dbReference>
<feature type="site" description="Increases basicity of active site Tyr" evidence="11">
    <location>
        <position position="111"/>
    </location>
</feature>
<keyword evidence="5 12" id="KW-0520">NAD</keyword>
<dbReference type="GO" id="GO:0004553">
    <property type="term" value="F:hydrolase activity, hydrolyzing O-glycosyl compounds"/>
    <property type="evidence" value="ECO:0007669"/>
    <property type="project" value="InterPro"/>
</dbReference>
<gene>
    <name evidence="14" type="ORF">SAMN02194393_00890</name>
</gene>
<dbReference type="OrthoDB" id="9808275at2"/>
<evidence type="ECO:0000256" key="7">
    <source>
        <dbReference type="ARBA" id="ARBA00023295"/>
    </source>
</evidence>
<evidence type="ECO:0000256" key="5">
    <source>
        <dbReference type="ARBA" id="ARBA00023027"/>
    </source>
</evidence>
<evidence type="ECO:0000256" key="6">
    <source>
        <dbReference type="ARBA" id="ARBA00023211"/>
    </source>
</evidence>
<accession>A0A1T5J3D3</accession>
<dbReference type="Pfam" id="PF11975">
    <property type="entry name" value="Glyco_hydro_4C"/>
    <property type="match status" value="1"/>
</dbReference>
<dbReference type="GO" id="GO:0005975">
    <property type="term" value="P:carbohydrate metabolic process"/>
    <property type="evidence" value="ECO:0007669"/>
    <property type="project" value="InterPro"/>
</dbReference>
<evidence type="ECO:0000313" key="15">
    <source>
        <dbReference type="Proteomes" id="UP000190285"/>
    </source>
</evidence>
<dbReference type="Proteomes" id="UP000190285">
    <property type="component" value="Unassembled WGS sequence"/>
</dbReference>
<evidence type="ECO:0000259" key="13">
    <source>
        <dbReference type="Pfam" id="PF11975"/>
    </source>
</evidence>
<evidence type="ECO:0000256" key="11">
    <source>
        <dbReference type="PIRSR" id="PIRSR601088-4"/>
    </source>
</evidence>
<evidence type="ECO:0000256" key="4">
    <source>
        <dbReference type="ARBA" id="ARBA00022801"/>
    </source>
</evidence>
<keyword evidence="10" id="KW-0170">Cobalt</keyword>
<comment type="similarity">
    <text evidence="1 12">Belongs to the glycosyl hydrolase 4 family.</text>
</comment>
<organism evidence="14 15">
    <name type="scientific">Maledivibacter halophilus</name>
    <dbReference type="NCBI Taxonomy" id="36842"/>
    <lineage>
        <taxon>Bacteria</taxon>
        <taxon>Bacillati</taxon>
        <taxon>Bacillota</taxon>
        <taxon>Clostridia</taxon>
        <taxon>Peptostreptococcales</taxon>
        <taxon>Caminicellaceae</taxon>
        <taxon>Maledivibacter</taxon>
    </lineage>
</organism>
<sequence>MKREKQIVTIVGAGSTRTPALIGSLVNYKDRFPLKKLVLFDIDKSRIDAQKDYIRLVMEKHCPDVELFFTDDEDKAYIDTDYVFCQMRAGNFEMRNYDEKIPLKYGLVGQETCGPGGFAYGMRSIQPMIDMVKKIREYSKDAWILNYTNPAAIVAVALDKVFPNDKKILNICDQPYSMIKSFAKILEVDMYDIEPRYFGLNHFGWFTKLYQSSTGEDLIPKLKDYLTNHEFKPYNAEQRDPSWLETYKNVNKMMKHFPRYLPNTYLQYYFFPDEIAKKSNPEYTRADEAKAGREKEVLDICRQAREQNSLEGLPLLMGQVHGNMMVEVAESIAYDLKKVFVIMARNEDIIPNLPKDAMVECAGALTENGAEPYPYGEVETFYKGLLENQYAYEKLTVEACLESNYEKAIQALTLNRTIVNPNKAKSVLDDLMEVNSEYWILK</sequence>
<dbReference type="RefSeq" id="WP_079489666.1">
    <property type="nucleotide sequence ID" value="NZ_FUZT01000002.1"/>
</dbReference>
<dbReference type="InterPro" id="IPR022616">
    <property type="entry name" value="Glyco_hydro_4_C"/>
</dbReference>
<dbReference type="InterPro" id="IPR015955">
    <property type="entry name" value="Lactate_DH/Glyco_Ohase_4_C"/>
</dbReference>
<reference evidence="14 15" key="1">
    <citation type="submission" date="2017-02" db="EMBL/GenBank/DDBJ databases">
        <authorList>
            <person name="Peterson S.W."/>
        </authorList>
    </citation>
    <scope>NUCLEOTIDE SEQUENCE [LARGE SCALE GENOMIC DNA]</scope>
    <source>
        <strain evidence="14 15">M1</strain>
    </source>
</reference>
<dbReference type="EMBL" id="FUZT01000002">
    <property type="protein sequence ID" value="SKC45959.1"/>
    <property type="molecule type" value="Genomic_DNA"/>
</dbReference>
<dbReference type="InterPro" id="IPR001088">
    <property type="entry name" value="Glyco_hydro_4"/>
</dbReference>
<evidence type="ECO:0000256" key="9">
    <source>
        <dbReference type="PIRSR" id="PIRSR601088-2"/>
    </source>
</evidence>
<evidence type="ECO:0000256" key="2">
    <source>
        <dbReference type="ARBA" id="ARBA00011881"/>
    </source>
</evidence>
<keyword evidence="10" id="KW-0533">Nickel</keyword>
<evidence type="ECO:0000256" key="8">
    <source>
        <dbReference type="PIRSR" id="PIRSR601088-1"/>
    </source>
</evidence>
<proteinExistence type="inferred from homology"/>
<evidence type="ECO:0000256" key="12">
    <source>
        <dbReference type="RuleBase" id="RU361152"/>
    </source>
</evidence>
<dbReference type="GO" id="GO:0016616">
    <property type="term" value="F:oxidoreductase activity, acting on the CH-OH group of donors, NAD or NADP as acceptor"/>
    <property type="evidence" value="ECO:0007669"/>
    <property type="project" value="InterPro"/>
</dbReference>
<dbReference type="Gene3D" id="3.90.110.10">
    <property type="entry name" value="Lactate dehydrogenase/glycoside hydrolase, family 4, C-terminal"/>
    <property type="match status" value="1"/>
</dbReference>
<comment type="cofactor">
    <cofactor evidence="12">
        <name>NAD(+)</name>
        <dbReference type="ChEBI" id="CHEBI:57540"/>
    </cofactor>
    <text evidence="12">Binds 1 NAD(+) per subunit.</text>
</comment>
<feature type="binding site" evidence="9">
    <location>
        <position position="95"/>
    </location>
    <ligand>
        <name>substrate</name>
    </ligand>
</feature>
<feature type="binding site" evidence="9">
    <location>
        <position position="285"/>
    </location>
    <ligand>
        <name>substrate</name>
    </ligand>
</feature>
<feature type="binding site" evidence="10">
    <location>
        <position position="202"/>
    </location>
    <ligand>
        <name>Mn(2+)</name>
        <dbReference type="ChEBI" id="CHEBI:29035"/>
    </ligand>
</feature>
<evidence type="ECO:0000256" key="3">
    <source>
        <dbReference type="ARBA" id="ARBA00022723"/>
    </source>
</evidence>
<dbReference type="InterPro" id="IPR036291">
    <property type="entry name" value="NAD(P)-bd_dom_sf"/>
</dbReference>
<dbReference type="SUPFAM" id="SSF51735">
    <property type="entry name" value="NAD(P)-binding Rossmann-fold domains"/>
    <property type="match status" value="1"/>
</dbReference>
<feature type="active site" description="Proton acceptor" evidence="8">
    <location>
        <position position="265"/>
    </location>
</feature>
<dbReference type="SUPFAM" id="SSF56327">
    <property type="entry name" value="LDH C-terminal domain-like"/>
    <property type="match status" value="1"/>
</dbReference>
<dbReference type="STRING" id="36842.SAMN02194393_00890"/>
<evidence type="ECO:0000256" key="1">
    <source>
        <dbReference type="ARBA" id="ARBA00010141"/>
    </source>
</evidence>
<feature type="binding site" evidence="9">
    <location>
        <position position="149"/>
    </location>
    <ligand>
        <name>substrate</name>
    </ligand>
</feature>
<keyword evidence="10" id="KW-0408">Iron</keyword>
<dbReference type="GO" id="GO:0046872">
    <property type="term" value="F:metal ion binding"/>
    <property type="evidence" value="ECO:0007669"/>
    <property type="project" value="UniProtKB-KW"/>
</dbReference>
<comment type="subunit">
    <text evidence="2">Homotetramer.</text>
</comment>
<keyword evidence="15" id="KW-1185">Reference proteome</keyword>